<proteinExistence type="predicted"/>
<dbReference type="SUPFAM" id="SSF56024">
    <property type="entry name" value="Phospholipase D/nuclease"/>
    <property type="match status" value="2"/>
</dbReference>
<dbReference type="GO" id="GO:0004630">
    <property type="term" value="F:phospholipase D activity"/>
    <property type="evidence" value="ECO:0007669"/>
    <property type="project" value="UniProtKB-EC"/>
</dbReference>
<dbReference type="GO" id="GO:0035091">
    <property type="term" value="F:phosphatidylinositol binding"/>
    <property type="evidence" value="ECO:0007669"/>
    <property type="project" value="InterPro"/>
</dbReference>
<dbReference type="Proteomes" id="UP000054350">
    <property type="component" value="Unassembled WGS sequence"/>
</dbReference>
<feature type="compositionally biased region" description="Pro residues" evidence="7">
    <location>
        <begin position="145"/>
        <end position="155"/>
    </location>
</feature>
<dbReference type="Pfam" id="PF00614">
    <property type="entry name" value="PLDc"/>
    <property type="match status" value="2"/>
</dbReference>
<feature type="domain" description="PLD phosphodiesterase" evidence="8">
    <location>
        <begin position="1238"/>
        <end position="1265"/>
    </location>
</feature>
<dbReference type="EC" id="3.1.4.4" evidence="2"/>
<reference evidence="9 10" key="1">
    <citation type="submission" date="2009-11" db="EMBL/GenBank/DDBJ databases">
        <title>Annotation of Allomyces macrogynus ATCC 38327.</title>
        <authorList>
            <consortium name="The Broad Institute Genome Sequencing Platform"/>
            <person name="Russ C."/>
            <person name="Cuomo C."/>
            <person name="Burger G."/>
            <person name="Gray M.W."/>
            <person name="Holland P.W.H."/>
            <person name="King N."/>
            <person name="Lang F.B.F."/>
            <person name="Roger A.J."/>
            <person name="Ruiz-Trillo I."/>
            <person name="Young S.K."/>
            <person name="Zeng Q."/>
            <person name="Gargeya S."/>
            <person name="Fitzgerald M."/>
            <person name="Haas B."/>
            <person name="Abouelleil A."/>
            <person name="Alvarado L."/>
            <person name="Arachchi H.M."/>
            <person name="Berlin A."/>
            <person name="Chapman S.B."/>
            <person name="Gearin G."/>
            <person name="Goldberg J."/>
            <person name="Griggs A."/>
            <person name="Gujja S."/>
            <person name="Hansen M."/>
            <person name="Heiman D."/>
            <person name="Howarth C."/>
            <person name="Larimer J."/>
            <person name="Lui A."/>
            <person name="MacDonald P.J.P."/>
            <person name="McCowen C."/>
            <person name="Montmayeur A."/>
            <person name="Murphy C."/>
            <person name="Neiman D."/>
            <person name="Pearson M."/>
            <person name="Priest M."/>
            <person name="Roberts A."/>
            <person name="Saif S."/>
            <person name="Shea T."/>
            <person name="Sisk P."/>
            <person name="Stolte C."/>
            <person name="Sykes S."/>
            <person name="Wortman J."/>
            <person name="Nusbaum C."/>
            <person name="Birren B."/>
        </authorList>
    </citation>
    <scope>NUCLEOTIDE SEQUENCE [LARGE SCALE GENOMIC DNA]</scope>
    <source>
        <strain evidence="9 10">ATCC 38327</strain>
    </source>
</reference>
<dbReference type="Gene3D" id="3.30.870.10">
    <property type="entry name" value="Endonuclease Chain A"/>
    <property type="match status" value="3"/>
</dbReference>
<evidence type="ECO:0000256" key="7">
    <source>
        <dbReference type="SAM" id="MobiDB-lite"/>
    </source>
</evidence>
<keyword evidence="5" id="KW-0442">Lipid degradation</keyword>
<evidence type="ECO:0000313" key="9">
    <source>
        <dbReference type="EMBL" id="KNE71700.1"/>
    </source>
</evidence>
<feature type="compositionally biased region" description="Low complexity" evidence="7">
    <location>
        <begin position="321"/>
        <end position="335"/>
    </location>
</feature>
<reference evidence="10" key="2">
    <citation type="submission" date="2009-11" db="EMBL/GenBank/DDBJ databases">
        <title>The Genome Sequence of Allomyces macrogynus strain ATCC 38327.</title>
        <authorList>
            <consortium name="The Broad Institute Genome Sequencing Platform"/>
            <person name="Russ C."/>
            <person name="Cuomo C."/>
            <person name="Shea T."/>
            <person name="Young S.K."/>
            <person name="Zeng Q."/>
            <person name="Koehrsen M."/>
            <person name="Haas B."/>
            <person name="Borodovsky M."/>
            <person name="Guigo R."/>
            <person name="Alvarado L."/>
            <person name="Berlin A."/>
            <person name="Borenstein D."/>
            <person name="Chen Z."/>
            <person name="Engels R."/>
            <person name="Freedman E."/>
            <person name="Gellesch M."/>
            <person name="Goldberg J."/>
            <person name="Griggs A."/>
            <person name="Gujja S."/>
            <person name="Heiman D."/>
            <person name="Hepburn T."/>
            <person name="Howarth C."/>
            <person name="Jen D."/>
            <person name="Larson L."/>
            <person name="Lewis B."/>
            <person name="Mehta T."/>
            <person name="Park D."/>
            <person name="Pearson M."/>
            <person name="Roberts A."/>
            <person name="Saif S."/>
            <person name="Shenoy N."/>
            <person name="Sisk P."/>
            <person name="Stolte C."/>
            <person name="Sykes S."/>
            <person name="Walk T."/>
            <person name="White J."/>
            <person name="Yandava C."/>
            <person name="Burger G."/>
            <person name="Gray M.W."/>
            <person name="Holland P.W.H."/>
            <person name="King N."/>
            <person name="Lang F.B.F."/>
            <person name="Roger A.J."/>
            <person name="Ruiz-Trillo I."/>
            <person name="Lander E."/>
            <person name="Nusbaum C."/>
        </authorList>
    </citation>
    <scope>NUCLEOTIDE SEQUENCE [LARGE SCALE GENOMIC DNA]</scope>
    <source>
        <strain evidence="10">ATCC 38327</strain>
    </source>
</reference>
<dbReference type="OrthoDB" id="14911at2759"/>
<feature type="compositionally biased region" description="Low complexity" evidence="7">
    <location>
        <begin position="105"/>
        <end position="127"/>
    </location>
</feature>
<dbReference type="EMBL" id="GG745373">
    <property type="protein sequence ID" value="KNE71700.1"/>
    <property type="molecule type" value="Genomic_DNA"/>
</dbReference>
<evidence type="ECO:0000256" key="6">
    <source>
        <dbReference type="ARBA" id="ARBA00023098"/>
    </source>
</evidence>
<dbReference type="VEuPathDB" id="FungiDB:AMAG_16252"/>
<keyword evidence="6" id="KW-0443">Lipid metabolism</keyword>
<evidence type="ECO:0000256" key="4">
    <source>
        <dbReference type="ARBA" id="ARBA00022801"/>
    </source>
</evidence>
<evidence type="ECO:0000259" key="8">
    <source>
        <dbReference type="PROSITE" id="PS50035"/>
    </source>
</evidence>
<dbReference type="PANTHER" id="PTHR18896">
    <property type="entry name" value="PHOSPHOLIPASE D"/>
    <property type="match status" value="1"/>
</dbReference>
<protein>
    <recommendedName>
        <fullName evidence="2">phospholipase D</fullName>
        <ecNumber evidence="2">3.1.4.4</ecNumber>
    </recommendedName>
</protein>
<dbReference type="SMART" id="SM00155">
    <property type="entry name" value="PLDc"/>
    <property type="match status" value="2"/>
</dbReference>
<evidence type="ECO:0000256" key="5">
    <source>
        <dbReference type="ARBA" id="ARBA00022963"/>
    </source>
</evidence>
<dbReference type="InterPro" id="IPR001736">
    <property type="entry name" value="PLipase_D/transphosphatidylase"/>
</dbReference>
<dbReference type="InterPro" id="IPR036871">
    <property type="entry name" value="PX_dom_sf"/>
</dbReference>
<dbReference type="CDD" id="cd09138">
    <property type="entry name" value="PLDc_vPLD1_2_yPLD_like_1"/>
    <property type="match status" value="1"/>
</dbReference>
<accession>A0A0L0TAG7</accession>
<feature type="domain" description="PLD phosphodiesterase" evidence="8">
    <location>
        <begin position="876"/>
        <end position="903"/>
    </location>
</feature>
<evidence type="ECO:0000256" key="1">
    <source>
        <dbReference type="ARBA" id="ARBA00000798"/>
    </source>
</evidence>
<feature type="compositionally biased region" description="Polar residues" evidence="7">
    <location>
        <begin position="65"/>
        <end position="90"/>
    </location>
</feature>
<name>A0A0L0TAG7_ALLM3</name>
<comment type="catalytic activity">
    <reaction evidence="1">
        <text>a 1,2-diacyl-sn-glycero-3-phosphocholine + H2O = a 1,2-diacyl-sn-glycero-3-phosphate + choline + H(+)</text>
        <dbReference type="Rhea" id="RHEA:14445"/>
        <dbReference type="ChEBI" id="CHEBI:15354"/>
        <dbReference type="ChEBI" id="CHEBI:15377"/>
        <dbReference type="ChEBI" id="CHEBI:15378"/>
        <dbReference type="ChEBI" id="CHEBI:57643"/>
        <dbReference type="ChEBI" id="CHEBI:58608"/>
        <dbReference type="EC" id="3.1.4.4"/>
    </reaction>
</comment>
<keyword evidence="3" id="KW-0677">Repeat</keyword>
<keyword evidence="10" id="KW-1185">Reference proteome</keyword>
<evidence type="ECO:0000256" key="2">
    <source>
        <dbReference type="ARBA" id="ARBA00012027"/>
    </source>
</evidence>
<dbReference type="eggNOG" id="KOG1329">
    <property type="taxonomic scope" value="Eukaryota"/>
</dbReference>
<feature type="compositionally biased region" description="Low complexity" evidence="7">
    <location>
        <begin position="237"/>
        <end position="257"/>
    </location>
</feature>
<feature type="compositionally biased region" description="Low complexity" evidence="7">
    <location>
        <begin position="190"/>
        <end position="219"/>
    </location>
</feature>
<sequence>MPLQRTHAHDDVDVGPPTADPASLGCSDDDGDALAQAEAADRVPAALPFSSNNQRTRPGLGRQLSDPTITRTGSAVVASTSGRLAGSVSTPAAAGPLQRSLSVDTPSSTASTAGPASIAPVAAAPPKALTPPGPRTDRTAGGTTSPPPKPRPLPAPARARHAPVRASFTMSPRVRPTAAASPSLMPLRPTSPSSGSASVRSPHPPMTSSSLSTPPAARPRSVDSLLAAVTGRGARHSAGSNNSTASSSSSSSSSGAWPGPPPATSRGNGGGRFAQASAAVAPFPTILEGSDESESTPPPPYTNTLDDAAGTARGGTPLMRPTSPSSGSSLKPHSAPAHHQRAASTGNWTSLMLDDTKPHARAATTTAAAADLRETDLRYLSSAAHADADEYPSRRRFSHPGPAGAGFRTLSLPRNLKTVTSMTAQNALSLLQDWRARAADAVSDLVRGATGNEQEDAQAEDPFAFLPMLGSALQVPFAALAGDTMPPIILEALHVRVHVATDDASNQHRTFKMQPFRIACRYGPHTWAVQRTVGDFLAMHLKLSAHYYLELLKRKLPPLPFNFNFALDQVAANTARRHSTLVPESTFNFAQDLQRYLQQLLQALNMLPEITPLGEFLAFSALSFDPRFPTKPVEARVSLRLNPRWTCAWFTAKEADRTRDQWVLVGPSWLTVLADLAKPDPVMVILVTPQFSVESVHDRDPLGFRQVALLVNPARGVPVNAARTLRWEVEDEPQHDLLFKAMRDMLEQCEYAQVPRWSAFAPPRAGGRVEFFVDGEEYFERVADAIDGARRSVYILDWWLSPEVYMKRPISPENEEWRLDRLLQRKAKEGVQIYIIVYKEVTAALSNCSFHTKFYLVSLHPNIHVQRHPDMLKTTPFWAHHEKAVVIDDRVAYLGGLDLCYGRWDSHAHPLVDLAPPESGAQLFPGQDFSNPRHADFRSIDTTWMTDLLDRTRVPRMPGWNYVKARKAAGRNDLPLLFPGAPVPEEQVDEVPKCTHSTAARPMREAERRPGAPHSIQLTRSLAPWSCGVPTEKSILTAYEALIDEAKYFVYIENQFFVTSAGEGGARNKIGQALYKRIYRAYTQREPFRVIVMMPLLPAFAGPIESAAASTLRMVMNYQFESISRGPNSLIARLEQAGIPADEYVTFYGLRTFDFLDASATAAAAAAAAGKHSPSAESLAPWPGAPASEFATPTTEYDMVTLVEDPQGIVATATPPPLRPRAETALTLASHEGKFVTEMVYIHTKLMIVDDRHAILGSANINDRSMLGDRDSELAVVISGQGDAWVPMGGDGQEVVVDSAIHDLRMKLMKEHLGRLGDVSEDHVLANVLAPEFEHLWHGTARSNTAVFRDVFHCVPDDTVDTWSAYSAFRSARPLNSMTLDQAKAQLGQIRGHLVQFPTKFLHRENLGASLFSAENLVPPEIFA</sequence>
<dbReference type="CDD" id="cd09141">
    <property type="entry name" value="PLDc_vPLD1_2_yPLD_like_2"/>
    <property type="match status" value="1"/>
</dbReference>
<organism evidence="9 10">
    <name type="scientific">Allomyces macrogynus (strain ATCC 38327)</name>
    <name type="common">Allomyces javanicus var. macrogynus</name>
    <dbReference type="NCBI Taxonomy" id="578462"/>
    <lineage>
        <taxon>Eukaryota</taxon>
        <taxon>Fungi</taxon>
        <taxon>Fungi incertae sedis</taxon>
        <taxon>Blastocladiomycota</taxon>
        <taxon>Blastocladiomycetes</taxon>
        <taxon>Blastocladiales</taxon>
        <taxon>Blastocladiaceae</taxon>
        <taxon>Allomyces</taxon>
    </lineage>
</organism>
<feature type="region of interest" description="Disordered" evidence="7">
    <location>
        <begin position="1"/>
        <end position="352"/>
    </location>
</feature>
<gene>
    <name evidence="9" type="ORF">AMAG_16252</name>
</gene>
<dbReference type="PANTHER" id="PTHR18896:SF76">
    <property type="entry name" value="PHOSPHOLIPASE"/>
    <property type="match status" value="1"/>
</dbReference>
<dbReference type="InterPro" id="IPR015679">
    <property type="entry name" value="PLipase_D_fam"/>
</dbReference>
<dbReference type="GO" id="GO:0009395">
    <property type="term" value="P:phospholipid catabolic process"/>
    <property type="evidence" value="ECO:0007669"/>
    <property type="project" value="TreeGrafter"/>
</dbReference>
<evidence type="ECO:0000256" key="3">
    <source>
        <dbReference type="ARBA" id="ARBA00022737"/>
    </source>
</evidence>
<evidence type="ECO:0000313" key="10">
    <source>
        <dbReference type="Proteomes" id="UP000054350"/>
    </source>
</evidence>
<dbReference type="SUPFAM" id="SSF64268">
    <property type="entry name" value="PX domain"/>
    <property type="match status" value="1"/>
</dbReference>
<dbReference type="STRING" id="578462.A0A0L0TAG7"/>
<dbReference type="PROSITE" id="PS50035">
    <property type="entry name" value="PLD"/>
    <property type="match status" value="2"/>
</dbReference>
<keyword evidence="4" id="KW-0378">Hydrolase</keyword>